<dbReference type="Gene3D" id="2.60.40.420">
    <property type="entry name" value="Cupredoxins - blue copper proteins"/>
    <property type="match status" value="4"/>
</dbReference>
<proteinExistence type="inferred from homology"/>
<reference evidence="4" key="1">
    <citation type="submission" date="2020-07" db="EMBL/GenBank/DDBJ databases">
        <title>Genome sequence and genetic diversity analysis of an under-domesticated orphan crop, white fonio (Digitaria exilis).</title>
        <authorList>
            <person name="Bennetzen J.L."/>
            <person name="Chen S."/>
            <person name="Ma X."/>
            <person name="Wang X."/>
            <person name="Yssel A.E.J."/>
            <person name="Chaluvadi S.R."/>
            <person name="Johnson M."/>
            <person name="Gangashetty P."/>
            <person name="Hamidou F."/>
            <person name="Sanogo M.D."/>
            <person name="Zwaenepoel A."/>
            <person name="Wallace J."/>
            <person name="Van De Peer Y."/>
            <person name="Van Deynze A."/>
        </authorList>
    </citation>
    <scope>NUCLEOTIDE SEQUENCE</scope>
    <source>
        <tissue evidence="4">Leaves</tissue>
    </source>
</reference>
<dbReference type="PANTHER" id="PTHR11709">
    <property type="entry name" value="MULTI-COPPER OXIDASE"/>
    <property type="match status" value="1"/>
</dbReference>
<accession>A0A835AQX4</accession>
<evidence type="ECO:0000256" key="1">
    <source>
        <dbReference type="ARBA" id="ARBA00010609"/>
    </source>
</evidence>
<feature type="domain" description="Plastocyanin-like" evidence="3">
    <location>
        <begin position="562"/>
        <end position="600"/>
    </location>
</feature>
<dbReference type="AlphaFoldDB" id="A0A835AQX4"/>
<dbReference type="Pfam" id="PF07731">
    <property type="entry name" value="Cu-oxidase_2"/>
    <property type="match status" value="2"/>
</dbReference>
<comment type="caution">
    <text evidence="4">The sequence shown here is derived from an EMBL/GenBank/DDBJ whole genome shotgun (WGS) entry which is preliminary data.</text>
</comment>
<dbReference type="OrthoDB" id="2121828at2759"/>
<evidence type="ECO:0008006" key="6">
    <source>
        <dbReference type="Google" id="ProtNLM"/>
    </source>
</evidence>
<dbReference type="InterPro" id="IPR001117">
    <property type="entry name" value="Cu-oxidase_2nd"/>
</dbReference>
<evidence type="ECO:0000313" key="5">
    <source>
        <dbReference type="Proteomes" id="UP000636709"/>
    </source>
</evidence>
<gene>
    <name evidence="4" type="ORF">HU200_054095</name>
</gene>
<dbReference type="EMBL" id="JACEFO010002324">
    <property type="protein sequence ID" value="KAF8666006.1"/>
    <property type="molecule type" value="Genomic_DNA"/>
</dbReference>
<feature type="domain" description="Plastocyanin-like" evidence="3">
    <location>
        <begin position="218"/>
        <end position="328"/>
    </location>
</feature>
<comment type="similarity">
    <text evidence="1">Belongs to the multicopper oxidase family.</text>
</comment>
<feature type="domain" description="Plastocyanin-like" evidence="2">
    <location>
        <begin position="2"/>
        <end position="92"/>
    </location>
</feature>
<dbReference type="GO" id="GO:0016491">
    <property type="term" value="F:oxidoreductase activity"/>
    <property type="evidence" value="ECO:0007669"/>
    <property type="project" value="InterPro"/>
</dbReference>
<dbReference type="InterPro" id="IPR011706">
    <property type="entry name" value="Cu-oxidase_C"/>
</dbReference>
<dbReference type="GO" id="GO:0005507">
    <property type="term" value="F:copper ion binding"/>
    <property type="evidence" value="ECO:0007669"/>
    <property type="project" value="InterPro"/>
</dbReference>
<sequence>MTYLLRVINVALFSEVYFKISGHNFTVVAADANYVNPYTTDVISIAPGETFDALVVADAPHGSYNMVAVAQQVPKPEQQLPYFVTTGTLQYKQNDCGHGNVQESLASVALVVPDQMPDQHDTMTTYYFHGNLTSLRHRWQQQVPVLTDEIFFITLSDGTICRHGRQSCKRSGSNESLLVVAMNNVSFQLPSSLEAPLLEAHYYHYNDSDGVKLFMLPNSPPREFNYTDFSQVSSSVQLEATEKRMVGRRFRHGAVVDLVFQNTALMQTGSHPMHLHGHDMFVLAQGHGNYDAAKDVARYNLMDPPLKNTVIAPRLGWVAVRFIADNPEVGDEEDKCEANSKRLELRARLKRSETKKTAVQDGRQGTTKTNPFSTTRLRRRLAGSNVYFKIASRNFTVVAADANYVNPYTTDVISIIAPGETFDALVLQVPLLADEIFFIALSDGTICRHGRQSCNMSGGNEPLVMAAMNNVSFQLPLSLEAPLLEAHYYHRNNNDGIKLVVHAAQQSTKGCAAGGDREEDGGTALLTWSSANKKALGINRHVTRACTLRQTASLVRAHGIYDTVKDVARYNLMDPPLKNTVIAPRLGWVAVRFVANNLGVNLAVGWPGLEPPTAGKPLKPPFFCHGRRKGSLGLNIDDDH</sequence>
<dbReference type="PANTHER" id="PTHR11709:SF356">
    <property type="entry name" value="LACCASE"/>
    <property type="match status" value="1"/>
</dbReference>
<protein>
    <recommendedName>
        <fullName evidence="6">Laccase</fullName>
    </recommendedName>
</protein>
<dbReference type="Pfam" id="PF00394">
    <property type="entry name" value="Cu-oxidase"/>
    <property type="match status" value="2"/>
</dbReference>
<organism evidence="4 5">
    <name type="scientific">Digitaria exilis</name>
    <dbReference type="NCBI Taxonomy" id="1010633"/>
    <lineage>
        <taxon>Eukaryota</taxon>
        <taxon>Viridiplantae</taxon>
        <taxon>Streptophyta</taxon>
        <taxon>Embryophyta</taxon>
        <taxon>Tracheophyta</taxon>
        <taxon>Spermatophyta</taxon>
        <taxon>Magnoliopsida</taxon>
        <taxon>Liliopsida</taxon>
        <taxon>Poales</taxon>
        <taxon>Poaceae</taxon>
        <taxon>PACMAD clade</taxon>
        <taxon>Panicoideae</taxon>
        <taxon>Panicodae</taxon>
        <taxon>Paniceae</taxon>
        <taxon>Anthephorinae</taxon>
        <taxon>Digitaria</taxon>
    </lineage>
</organism>
<evidence type="ECO:0000313" key="4">
    <source>
        <dbReference type="EMBL" id="KAF8666006.1"/>
    </source>
</evidence>
<dbReference type="InterPro" id="IPR008972">
    <property type="entry name" value="Cupredoxin"/>
</dbReference>
<name>A0A835AQX4_9POAL</name>
<evidence type="ECO:0000259" key="3">
    <source>
        <dbReference type="Pfam" id="PF07731"/>
    </source>
</evidence>
<dbReference type="InterPro" id="IPR045087">
    <property type="entry name" value="Cu-oxidase_fam"/>
</dbReference>
<feature type="domain" description="Plastocyanin-like" evidence="2">
    <location>
        <begin position="384"/>
        <end position="441"/>
    </location>
</feature>
<keyword evidence="5" id="KW-1185">Reference proteome</keyword>
<dbReference type="SUPFAM" id="SSF49503">
    <property type="entry name" value="Cupredoxins"/>
    <property type="match status" value="3"/>
</dbReference>
<dbReference type="Proteomes" id="UP000636709">
    <property type="component" value="Unassembled WGS sequence"/>
</dbReference>
<evidence type="ECO:0000259" key="2">
    <source>
        <dbReference type="Pfam" id="PF00394"/>
    </source>
</evidence>